<dbReference type="Pfam" id="PF25601">
    <property type="entry name" value="AAA_lid_14"/>
    <property type="match status" value="1"/>
</dbReference>
<dbReference type="STRING" id="1848.SAMN05443637_107123"/>
<evidence type="ECO:0000256" key="1">
    <source>
        <dbReference type="ARBA" id="ARBA00022741"/>
    </source>
</evidence>
<dbReference type="InterPro" id="IPR029016">
    <property type="entry name" value="GAF-like_dom_sf"/>
</dbReference>
<gene>
    <name evidence="7" type="ORF">SAMN05443637_107123</name>
</gene>
<name>A0A1M6T2Z8_PSETH</name>
<proteinExistence type="predicted"/>
<reference evidence="7 8" key="1">
    <citation type="submission" date="2016-11" db="EMBL/GenBank/DDBJ databases">
        <authorList>
            <person name="Jaros S."/>
            <person name="Januszkiewicz K."/>
            <person name="Wedrychowicz H."/>
        </authorList>
    </citation>
    <scope>NUCLEOTIDE SEQUENCE [LARGE SCALE GENOMIC DNA]</scope>
    <source>
        <strain evidence="7 8">DSM 43832</strain>
    </source>
</reference>
<dbReference type="SUPFAM" id="SSF46689">
    <property type="entry name" value="Homeodomain-like"/>
    <property type="match status" value="1"/>
</dbReference>
<feature type="compositionally biased region" description="Polar residues" evidence="5">
    <location>
        <begin position="1"/>
        <end position="10"/>
    </location>
</feature>
<dbReference type="InterPro" id="IPR002078">
    <property type="entry name" value="Sigma_54_int"/>
</dbReference>
<dbReference type="Pfam" id="PF02954">
    <property type="entry name" value="HTH_8"/>
    <property type="match status" value="1"/>
</dbReference>
<dbReference type="GO" id="GO:0005524">
    <property type="term" value="F:ATP binding"/>
    <property type="evidence" value="ECO:0007669"/>
    <property type="project" value="UniProtKB-KW"/>
</dbReference>
<keyword evidence="1" id="KW-0547">Nucleotide-binding</keyword>
<evidence type="ECO:0000313" key="7">
    <source>
        <dbReference type="EMBL" id="SHK51372.1"/>
    </source>
</evidence>
<accession>A0A1M6T2Z8</accession>
<organism evidence="7 8">
    <name type="scientific">Pseudonocardia thermophila</name>
    <dbReference type="NCBI Taxonomy" id="1848"/>
    <lineage>
        <taxon>Bacteria</taxon>
        <taxon>Bacillati</taxon>
        <taxon>Actinomycetota</taxon>
        <taxon>Actinomycetes</taxon>
        <taxon>Pseudonocardiales</taxon>
        <taxon>Pseudonocardiaceae</taxon>
        <taxon>Pseudonocardia</taxon>
    </lineage>
</organism>
<keyword evidence="3" id="KW-0805">Transcription regulation</keyword>
<keyword evidence="4" id="KW-0804">Transcription</keyword>
<evidence type="ECO:0000256" key="3">
    <source>
        <dbReference type="ARBA" id="ARBA00023015"/>
    </source>
</evidence>
<dbReference type="AlphaFoldDB" id="A0A1M6T2Z8"/>
<dbReference type="EMBL" id="FRAP01000007">
    <property type="protein sequence ID" value="SHK51372.1"/>
    <property type="molecule type" value="Genomic_DNA"/>
</dbReference>
<keyword evidence="8" id="KW-1185">Reference proteome</keyword>
<evidence type="ECO:0000256" key="2">
    <source>
        <dbReference type="ARBA" id="ARBA00022840"/>
    </source>
</evidence>
<dbReference type="Gene3D" id="1.10.10.60">
    <property type="entry name" value="Homeodomain-like"/>
    <property type="match status" value="1"/>
</dbReference>
<protein>
    <submittedName>
        <fullName evidence="7">Transcriptional regulator of acetoin/glycerol metabolism</fullName>
    </submittedName>
</protein>
<dbReference type="PROSITE" id="PS50045">
    <property type="entry name" value="SIGMA54_INTERACT_4"/>
    <property type="match status" value="1"/>
</dbReference>
<dbReference type="SUPFAM" id="SSF52540">
    <property type="entry name" value="P-loop containing nucleoside triphosphate hydrolases"/>
    <property type="match status" value="1"/>
</dbReference>
<dbReference type="InterPro" id="IPR027417">
    <property type="entry name" value="P-loop_NTPase"/>
</dbReference>
<feature type="region of interest" description="Disordered" evidence="5">
    <location>
        <begin position="1"/>
        <end position="26"/>
    </location>
</feature>
<evidence type="ECO:0000256" key="4">
    <source>
        <dbReference type="ARBA" id="ARBA00023163"/>
    </source>
</evidence>
<dbReference type="GO" id="GO:0043565">
    <property type="term" value="F:sequence-specific DNA binding"/>
    <property type="evidence" value="ECO:0007669"/>
    <property type="project" value="InterPro"/>
</dbReference>
<dbReference type="Gene3D" id="3.40.50.300">
    <property type="entry name" value="P-loop containing nucleotide triphosphate hydrolases"/>
    <property type="match status" value="1"/>
</dbReference>
<dbReference type="InterPro" id="IPR009057">
    <property type="entry name" value="Homeodomain-like_sf"/>
</dbReference>
<evidence type="ECO:0000256" key="5">
    <source>
        <dbReference type="SAM" id="MobiDB-lite"/>
    </source>
</evidence>
<dbReference type="PRINTS" id="PR01590">
    <property type="entry name" value="HTHFIS"/>
</dbReference>
<evidence type="ECO:0000259" key="6">
    <source>
        <dbReference type="PROSITE" id="PS50045"/>
    </source>
</evidence>
<dbReference type="Proteomes" id="UP000184363">
    <property type="component" value="Unassembled WGS sequence"/>
</dbReference>
<dbReference type="GO" id="GO:0006355">
    <property type="term" value="P:regulation of DNA-templated transcription"/>
    <property type="evidence" value="ECO:0007669"/>
    <property type="project" value="InterPro"/>
</dbReference>
<sequence length="608" mass="65964">MRPTSATGSAHGTLLTRTEVERPGNRRLRPVIEASWHRSSACGLSHEMKAELPYTDDFDDDSRLLRAARPVLDRLETSLSGTSTSVLLADAEARILERWVGEKSLHDALDRAHVAPGFGFAEEFAGTNGVGTALEDAVPVTVRGEEHYADFLRHLACVGVPIRHPTTGAVEGILDISCLAAEYNPLMPPLILEAVRHIETRLTQMSSQSEVALLEAFARACRRHRGAVVAISPNMIFTNPPAVKHLIPTDQAILWDAARTTVSSGRSEATVDLARGRFRMRCTPVSIGSGEPRGVVVRLDPCERSHESVERSGTVADTTPQAPKPGPPGHSAQWRQLLERVRQLADGTAPVAFSGEPGTGKHRLALYLHELAPMPRGLRVFDASTSPGETGQDEMLDRADAALACGDTVVIRRIDELAERPLARLRGLAVNGSTSGRARTPGRLLVTARRAGGDDALEFTLAAFPHHLWVPPLRRRSEDVTDIVPALLADLAPDRRMHCSLPAMQTLLDHPWPGNVAELRDALVAVVVSVGDAAREIQPQHLPTWVLKRAGRRRLSAIEEAQRNLIIETLASVGGNRSEAARILGIGRATLYRRMRSLGIATSHQLGA</sequence>
<dbReference type="InterPro" id="IPR002197">
    <property type="entry name" value="HTH_Fis"/>
</dbReference>
<dbReference type="Gene3D" id="3.30.450.40">
    <property type="match status" value="1"/>
</dbReference>
<dbReference type="Gene3D" id="1.10.8.60">
    <property type="match status" value="1"/>
</dbReference>
<keyword evidence="2" id="KW-0067">ATP-binding</keyword>
<feature type="domain" description="Sigma-54 factor interaction" evidence="6">
    <location>
        <begin position="327"/>
        <end position="528"/>
    </location>
</feature>
<dbReference type="PANTHER" id="PTHR32071">
    <property type="entry name" value="TRANSCRIPTIONAL REGULATORY PROTEIN"/>
    <property type="match status" value="1"/>
</dbReference>
<feature type="region of interest" description="Disordered" evidence="5">
    <location>
        <begin position="304"/>
        <end position="331"/>
    </location>
</feature>
<evidence type="ECO:0000313" key="8">
    <source>
        <dbReference type="Proteomes" id="UP000184363"/>
    </source>
</evidence>
<dbReference type="InterPro" id="IPR058031">
    <property type="entry name" value="AAA_lid_NorR"/>
</dbReference>